<keyword evidence="7" id="KW-0175">Coiled coil</keyword>
<keyword evidence="3" id="KW-0479">Metal-binding</keyword>
<dbReference type="Gene3D" id="3.30.830.10">
    <property type="entry name" value="Metalloenzyme, LuxS/M16 peptidase-like"/>
    <property type="match status" value="4"/>
</dbReference>
<dbReference type="Pfam" id="PF00675">
    <property type="entry name" value="Peptidase_M16"/>
    <property type="match status" value="1"/>
</dbReference>
<dbReference type="InterPro" id="IPR011249">
    <property type="entry name" value="Metalloenz_LuxS/M16"/>
</dbReference>
<sequence>MVVDENNKELKVGDKIAGFRILKIDELPKLSNILYQLEHEATGASLIHLSNQDDNNCFGVAFRTTPQDSTGVAHILEHTALCGSEKFPVRDPFFSMIRRSMNTFMNAFTASDWTMYPFSSQNEKDFYNLMDVYLDAAFFPELSLLNFKQEGHRLEFEEPENSNSPLVIKGVVYNEMQGAMSSQSQIIYRKMGEALFPTITYKHNSGGDPEDIVGLSHQQLKDFHQLHYHPSNAFLYTYGNLPLAKHLAVINDQALSKFEKITMHTQVPDEQRYTAPKEFVYPYPLNEKEDDGQKVQTALAWLTCAIQEPLEVLSLQLINLILLGHAGAPLRKTLLESNLGKSLADTTGYEDDIRETYFSVGLQGIAEKDVDQVEALIHSSLQEIVKQGIDADQVELAIHQMELDTREVSGGHYPYSLNLLFRFFGAWIHGGDPVREIDFDQTLLELRKKIAEGPFLEQQIRKYLIDNPHRVRVTLVPDHELEKKQADKLAAELAEKKSGLSAAELEEIVKDAATLKAHQEQEEDFSCLPSLSISDIPKNINYVSPSQVGVEGCNVILYERPTNGILYSHWFFKMPELTTEEREWLPMLGGLLPQVGVAGLNYEELAKEVNRYTGGFSSGPSIDCALDKSEKDLEFFSIGSKALYRNKGKLFEIAKKIMLEWDFSNLDRVKTLIAQRSNHLTNSIVQSGHSYAASLAKRGLSRSLEGHEIYSGVHQVHFMKTLAELDTEELQRQLQPLNTLLQKIFRRENLSLLVVGEKEALEESKALIVDFFKALESTDSELGELPKKEFSMAHQKEAWLTTTPVSYVAQCYKTFDYSQDESPVLMVFSNLIKACFLHGEIREKGGAYGGMAGYDPDEGIFTMLSYRDPHLARTIKVFEEAIDWLKKGKFTDENIEEAILQTCASMDTPVSPAGKALGEFVNLRKGRTQEMRLKYRKGILSCTREQLVTVGRQCLESLPSIVAVSSEEITKRDEEALKDNPLAIFTI</sequence>
<dbReference type="GO" id="GO:0046872">
    <property type="term" value="F:metal ion binding"/>
    <property type="evidence" value="ECO:0007669"/>
    <property type="project" value="UniProtKB-KW"/>
</dbReference>
<feature type="domain" description="Peptidase M16C associated" evidence="8">
    <location>
        <begin position="475"/>
        <end position="722"/>
    </location>
</feature>
<dbReference type="PANTHER" id="PTHR43016">
    <property type="entry name" value="PRESEQUENCE PROTEASE"/>
    <property type="match status" value="1"/>
</dbReference>
<dbReference type="FunFam" id="3.30.830.10:FF:000011">
    <property type="entry name" value="Presequence protease, mitochondrial"/>
    <property type="match status" value="1"/>
</dbReference>
<evidence type="ECO:0000313" key="10">
    <source>
        <dbReference type="Proteomes" id="UP000218113"/>
    </source>
</evidence>
<keyword evidence="5" id="KW-0862">Zinc</keyword>
<dbReference type="PANTHER" id="PTHR43016:SF13">
    <property type="entry name" value="PRESEQUENCE PROTEASE, MITOCHONDRIAL"/>
    <property type="match status" value="1"/>
</dbReference>
<dbReference type="AlphaFoldDB" id="A0A2A4TAR9"/>
<dbReference type="FunFam" id="3.30.830.10:FF:000009">
    <property type="entry name" value="Presequence protease, mitochondrial"/>
    <property type="match status" value="1"/>
</dbReference>
<dbReference type="InterPro" id="IPR007863">
    <property type="entry name" value="Peptidase_M16_C"/>
</dbReference>
<dbReference type="Pfam" id="PF05193">
    <property type="entry name" value="Peptidase_M16_C"/>
    <property type="match status" value="1"/>
</dbReference>
<dbReference type="Proteomes" id="UP000218113">
    <property type="component" value="Unassembled WGS sequence"/>
</dbReference>
<feature type="coiled-coil region" evidence="7">
    <location>
        <begin position="486"/>
        <end position="522"/>
    </location>
</feature>
<keyword evidence="6" id="KW-0482">Metalloprotease</keyword>
<dbReference type="SUPFAM" id="SSF63411">
    <property type="entry name" value="LuxS/MPP-like metallohydrolase"/>
    <property type="match status" value="4"/>
</dbReference>
<organism evidence="9 10">
    <name type="scientific">SAR324 cluster bacterium</name>
    <dbReference type="NCBI Taxonomy" id="2024889"/>
    <lineage>
        <taxon>Bacteria</taxon>
        <taxon>Deltaproteobacteria</taxon>
        <taxon>SAR324 cluster</taxon>
    </lineage>
</organism>
<dbReference type="EMBL" id="NVSR01000005">
    <property type="protein sequence ID" value="PCI30419.1"/>
    <property type="molecule type" value="Genomic_DNA"/>
</dbReference>
<evidence type="ECO:0000313" key="9">
    <source>
        <dbReference type="EMBL" id="PCI30419.1"/>
    </source>
</evidence>
<dbReference type="Pfam" id="PF22516">
    <property type="entry name" value="PreP_C"/>
    <property type="match status" value="1"/>
</dbReference>
<comment type="caution">
    <text evidence="9">The sequence shown here is derived from an EMBL/GenBank/DDBJ whole genome shotgun (WGS) entry which is preliminary data.</text>
</comment>
<keyword evidence="4" id="KW-0378">Hydrolase</keyword>
<accession>A0A2A4TAR9</accession>
<dbReference type="GO" id="GO:0008237">
    <property type="term" value="F:metallopeptidase activity"/>
    <property type="evidence" value="ECO:0007669"/>
    <property type="project" value="UniProtKB-KW"/>
</dbReference>
<keyword evidence="2" id="KW-0645">Protease</keyword>
<reference evidence="10" key="1">
    <citation type="submission" date="2017-08" db="EMBL/GenBank/DDBJ databases">
        <title>A dynamic microbial community with high functional redundancy inhabits the cold, oxic subseafloor aquifer.</title>
        <authorList>
            <person name="Tully B.J."/>
            <person name="Wheat C.G."/>
            <person name="Glazer B.T."/>
            <person name="Huber J.A."/>
        </authorList>
    </citation>
    <scope>NUCLEOTIDE SEQUENCE [LARGE SCALE GENOMIC DNA]</scope>
</reference>
<evidence type="ECO:0000259" key="8">
    <source>
        <dbReference type="SMART" id="SM01264"/>
    </source>
</evidence>
<evidence type="ECO:0000256" key="3">
    <source>
        <dbReference type="ARBA" id="ARBA00022723"/>
    </source>
</evidence>
<gene>
    <name evidence="9" type="ORF">COB67_01870</name>
</gene>
<evidence type="ECO:0000256" key="4">
    <source>
        <dbReference type="ARBA" id="ARBA00022801"/>
    </source>
</evidence>
<dbReference type="InterPro" id="IPR013578">
    <property type="entry name" value="Peptidase_M16C_assoc"/>
</dbReference>
<protein>
    <submittedName>
        <fullName evidence="9">Peptidase M16</fullName>
    </submittedName>
</protein>
<name>A0A2A4TAR9_9DELT</name>
<evidence type="ECO:0000256" key="1">
    <source>
        <dbReference type="ARBA" id="ARBA00001947"/>
    </source>
</evidence>
<dbReference type="InterPro" id="IPR055130">
    <property type="entry name" value="PreP_C"/>
</dbReference>
<comment type="cofactor">
    <cofactor evidence="1">
        <name>Zn(2+)</name>
        <dbReference type="ChEBI" id="CHEBI:29105"/>
    </cofactor>
</comment>
<evidence type="ECO:0000256" key="2">
    <source>
        <dbReference type="ARBA" id="ARBA00022670"/>
    </source>
</evidence>
<evidence type="ECO:0000256" key="6">
    <source>
        <dbReference type="ARBA" id="ARBA00023049"/>
    </source>
</evidence>
<proteinExistence type="predicted"/>
<evidence type="ECO:0000256" key="5">
    <source>
        <dbReference type="ARBA" id="ARBA00022833"/>
    </source>
</evidence>
<dbReference type="Pfam" id="PF08367">
    <property type="entry name" value="M16C_assoc"/>
    <property type="match status" value="1"/>
</dbReference>
<dbReference type="InterPro" id="IPR011765">
    <property type="entry name" value="Pept_M16_N"/>
</dbReference>
<evidence type="ECO:0000256" key="7">
    <source>
        <dbReference type="SAM" id="Coils"/>
    </source>
</evidence>
<dbReference type="GO" id="GO:0006508">
    <property type="term" value="P:proteolysis"/>
    <property type="evidence" value="ECO:0007669"/>
    <property type="project" value="UniProtKB-KW"/>
</dbReference>
<dbReference type="SMART" id="SM01264">
    <property type="entry name" value="M16C_associated"/>
    <property type="match status" value="1"/>
</dbReference>